<name>A0A2N7QEY4_9BACT</name>
<evidence type="ECO:0000313" key="4">
    <source>
        <dbReference type="Proteomes" id="UP000235619"/>
    </source>
</evidence>
<organism evidence="2 4">
    <name type="scientific">Thermodesulfobacterium geofontis</name>
    <dbReference type="NCBI Taxonomy" id="1295609"/>
    <lineage>
        <taxon>Bacteria</taxon>
        <taxon>Pseudomonadati</taxon>
        <taxon>Thermodesulfobacteriota</taxon>
        <taxon>Thermodesulfobacteria</taxon>
        <taxon>Thermodesulfobacteriales</taxon>
        <taxon>Thermodesulfobacteriaceae</taxon>
        <taxon>Thermodesulfobacterium</taxon>
    </lineage>
</organism>
<evidence type="ECO:0000313" key="3">
    <source>
        <dbReference type="Proteomes" id="UP000235460"/>
    </source>
</evidence>
<comment type="caution">
    <text evidence="2">The sequence shown here is derived from an EMBL/GenBank/DDBJ whole genome shotgun (WGS) entry which is preliminary data.</text>
</comment>
<accession>A0A2N7QEY4</accession>
<evidence type="ECO:0000313" key="2">
    <source>
        <dbReference type="EMBL" id="PMP97191.1"/>
    </source>
</evidence>
<dbReference type="AlphaFoldDB" id="A0A2N7QEY4"/>
<gene>
    <name evidence="2" type="ORF">C0169_03740</name>
    <name evidence="1" type="ORF">C0190_01760</name>
</gene>
<dbReference type="Proteomes" id="UP000235460">
    <property type="component" value="Unassembled WGS sequence"/>
</dbReference>
<dbReference type="EMBL" id="PNIK01000026">
    <property type="protein sequence ID" value="PMP68274.1"/>
    <property type="molecule type" value="Genomic_DNA"/>
</dbReference>
<sequence length="90" mass="10769">MKVFKEKTRLFELNFFKKLFYYISTSTFKPPFTQFFTKFEDITPFRSHKLFISFSYSLLLHRQKPGSHFNKGGENQLADLSEGKSDIWDI</sequence>
<reference evidence="3 4" key="1">
    <citation type="submission" date="2018-01" db="EMBL/GenBank/DDBJ databases">
        <title>Metagenomic assembled genomes from two thermal pools in the Uzon Caldera, Kamchatka, Russia.</title>
        <authorList>
            <person name="Wilkins L."/>
            <person name="Ettinger C."/>
        </authorList>
    </citation>
    <scope>NUCLEOTIDE SEQUENCE [LARGE SCALE GENOMIC DNA]</scope>
    <source>
        <strain evidence="2">ARK-04</strain>
        <strain evidence="1">ZAV-08</strain>
    </source>
</reference>
<dbReference type="Proteomes" id="UP000235619">
    <property type="component" value="Unassembled WGS sequence"/>
</dbReference>
<proteinExistence type="predicted"/>
<dbReference type="EMBL" id="PNJD01000226">
    <property type="protein sequence ID" value="PMP97191.1"/>
    <property type="molecule type" value="Genomic_DNA"/>
</dbReference>
<protein>
    <submittedName>
        <fullName evidence="2">Uncharacterized protein</fullName>
    </submittedName>
</protein>
<evidence type="ECO:0000313" key="1">
    <source>
        <dbReference type="EMBL" id="PMP68274.1"/>
    </source>
</evidence>